<proteinExistence type="predicted"/>
<dbReference type="GO" id="GO:0047575">
    <property type="term" value="F:4-carboxymuconolactone decarboxylase activity"/>
    <property type="evidence" value="ECO:0007669"/>
    <property type="project" value="UniProtKB-EC"/>
</dbReference>
<accession>A0A123U272</accession>
<evidence type="ECO:0000313" key="3">
    <source>
        <dbReference type="Proteomes" id="UP000074356"/>
    </source>
</evidence>
<evidence type="ECO:0000313" key="2">
    <source>
        <dbReference type="EMBL" id="CYV91517.1"/>
    </source>
</evidence>
<feature type="domain" description="Carboxymuconolactone decarboxylase-like" evidence="1">
    <location>
        <begin position="36"/>
        <end position="118"/>
    </location>
</feature>
<dbReference type="RefSeq" id="WP_024382775.1">
    <property type="nucleotide sequence ID" value="NZ_CEHN01000030.1"/>
</dbReference>
<keyword evidence="2" id="KW-0456">Lyase</keyword>
<dbReference type="EC" id="4.1.1.44" evidence="2"/>
<dbReference type="GO" id="GO:0051920">
    <property type="term" value="F:peroxiredoxin activity"/>
    <property type="evidence" value="ECO:0007669"/>
    <property type="project" value="InterPro"/>
</dbReference>
<dbReference type="PANTHER" id="PTHR33570">
    <property type="entry name" value="4-CARBOXYMUCONOLACTONE DECARBOXYLASE FAMILY PROTEIN"/>
    <property type="match status" value="1"/>
</dbReference>
<dbReference type="Proteomes" id="UP000074356">
    <property type="component" value="Unassembled WGS sequence"/>
</dbReference>
<dbReference type="InterPro" id="IPR029032">
    <property type="entry name" value="AhpD-like"/>
</dbReference>
<dbReference type="InterPro" id="IPR003779">
    <property type="entry name" value="CMD-like"/>
</dbReference>
<gene>
    <name evidence="2" type="ORF">ERS132440_02127</name>
</gene>
<dbReference type="AlphaFoldDB" id="A0A123U272"/>
<organism evidence="2 3">
    <name type="scientific">Streptococcus suis</name>
    <dbReference type="NCBI Taxonomy" id="1307"/>
    <lineage>
        <taxon>Bacteria</taxon>
        <taxon>Bacillati</taxon>
        <taxon>Bacillota</taxon>
        <taxon>Bacilli</taxon>
        <taxon>Lactobacillales</taxon>
        <taxon>Streptococcaceae</taxon>
        <taxon>Streptococcus</taxon>
    </lineage>
</organism>
<name>A0A123U272_STRSU</name>
<sequence>MEVEERRKIGLKYLKTIDGEVGDEVIKALDGVAGDIGNYILEFAFGEIYNRKSLNLKQREMITITSLLSQGGIEPQLKVHINGALNVGLSQEEILETFIQCIPYVGFPKVLNAVDSAKNGYNWY</sequence>
<evidence type="ECO:0000259" key="1">
    <source>
        <dbReference type="Pfam" id="PF02627"/>
    </source>
</evidence>
<dbReference type="Gene3D" id="1.20.1290.10">
    <property type="entry name" value="AhpD-like"/>
    <property type="match status" value="1"/>
</dbReference>
<reference evidence="2 3" key="1">
    <citation type="submission" date="2016-02" db="EMBL/GenBank/DDBJ databases">
        <authorList>
            <consortium name="Pathogen Informatics"/>
        </authorList>
    </citation>
    <scope>NUCLEOTIDE SEQUENCE [LARGE SCALE GENOMIC DNA]</scope>
    <source>
        <strain evidence="2 3">LSS78</strain>
    </source>
</reference>
<dbReference type="InterPro" id="IPR052512">
    <property type="entry name" value="4CMD/NDH-1_regulator"/>
</dbReference>
<protein>
    <submittedName>
        <fullName evidence="2">Gamma-carboxymuconolactone decarboxylase</fullName>
        <ecNumber evidence="2">4.1.1.44</ecNumber>
    </submittedName>
</protein>
<dbReference type="SUPFAM" id="SSF69118">
    <property type="entry name" value="AhpD-like"/>
    <property type="match status" value="1"/>
</dbReference>
<dbReference type="Pfam" id="PF02627">
    <property type="entry name" value="CMD"/>
    <property type="match status" value="1"/>
</dbReference>
<dbReference type="EMBL" id="FIIB01000034">
    <property type="protein sequence ID" value="CYV91517.1"/>
    <property type="molecule type" value="Genomic_DNA"/>
</dbReference>
<dbReference type="PANTHER" id="PTHR33570:SF10">
    <property type="entry name" value="GAMMA-CARBOXYMUCONOLACTONE DECARBOXYLASE"/>
    <property type="match status" value="1"/>
</dbReference>